<sequence length="140" mass="16152">MDKLCVHQRRDTRSQAISKKKPIKVVYISTPMKVKTSASEFRALVQELTGRDSKFFEIDGFQTVPDRRMKLADGDHLQEIPRLDPCHKLPSRCSDDSVFESFDDHVFDPPHMLENFTGFLSSNLYYESPQMDVFRSHGAV</sequence>
<dbReference type="PANTHER" id="PTHR33624:SF2">
    <property type="entry name" value="SIGMA FACTOR BINDING PROTEIN 1, CHLOROPLASTIC"/>
    <property type="match status" value="1"/>
</dbReference>
<evidence type="ECO:0000313" key="5">
    <source>
        <dbReference type="Proteomes" id="UP000655225"/>
    </source>
</evidence>
<evidence type="ECO:0000313" key="3">
    <source>
        <dbReference type="EMBL" id="KAF8403655.1"/>
    </source>
</evidence>
<accession>A0A834ZB11</accession>
<evidence type="ECO:0000313" key="4">
    <source>
        <dbReference type="EMBL" id="KAF8403656.1"/>
    </source>
</evidence>
<dbReference type="EMBL" id="JABCRI010000007">
    <property type="protein sequence ID" value="KAF8403655.1"/>
    <property type="molecule type" value="Genomic_DNA"/>
</dbReference>
<keyword evidence="5" id="KW-1185">Reference proteome</keyword>
<dbReference type="AlphaFoldDB" id="A0A834ZB11"/>
<reference evidence="3 5" key="1">
    <citation type="submission" date="2020-04" db="EMBL/GenBank/DDBJ databases">
        <title>Plant Genome Project.</title>
        <authorList>
            <person name="Zhang R.-G."/>
        </authorList>
    </citation>
    <scope>NUCLEOTIDE SEQUENCE [LARGE SCALE GENOMIC DNA]</scope>
    <source>
        <strain evidence="3">YNK0</strain>
        <tissue evidence="3">Leaf</tissue>
    </source>
</reference>
<organism evidence="3 5">
    <name type="scientific">Tetracentron sinense</name>
    <name type="common">Spur-leaf</name>
    <dbReference type="NCBI Taxonomy" id="13715"/>
    <lineage>
        <taxon>Eukaryota</taxon>
        <taxon>Viridiplantae</taxon>
        <taxon>Streptophyta</taxon>
        <taxon>Embryophyta</taxon>
        <taxon>Tracheophyta</taxon>
        <taxon>Spermatophyta</taxon>
        <taxon>Magnoliopsida</taxon>
        <taxon>Trochodendrales</taxon>
        <taxon>Trochodendraceae</taxon>
        <taxon>Tetracentron</taxon>
    </lineage>
</organism>
<dbReference type="InterPro" id="IPR039335">
    <property type="entry name" value="SIB1/2"/>
</dbReference>
<dbReference type="EMBL" id="JABCRI010001125">
    <property type="protein sequence ID" value="KAF8364933.1"/>
    <property type="molecule type" value="Genomic_DNA"/>
</dbReference>
<feature type="domain" description="VQ" evidence="1">
    <location>
        <begin position="28"/>
        <end position="53"/>
    </location>
</feature>
<proteinExistence type="predicted"/>
<dbReference type="PANTHER" id="PTHR33624">
    <property type="entry name" value="SIGMA FACTOR BINDING PROTEIN 1, CHLOROPLASTIC"/>
    <property type="match status" value="1"/>
</dbReference>
<dbReference type="Pfam" id="PF05678">
    <property type="entry name" value="VQ"/>
    <property type="match status" value="1"/>
</dbReference>
<protein>
    <recommendedName>
        <fullName evidence="1">VQ domain-containing protein</fullName>
    </recommendedName>
</protein>
<dbReference type="EMBL" id="JABCRI010000007">
    <property type="protein sequence ID" value="KAF8403656.1"/>
    <property type="molecule type" value="Genomic_DNA"/>
</dbReference>
<gene>
    <name evidence="3" type="ORF">HHK36_011759</name>
    <name evidence="4" type="ORF">HHK36_011760</name>
    <name evidence="2" type="ORF">HHK36_033081</name>
</gene>
<comment type="caution">
    <text evidence="3">The sequence shown here is derived from an EMBL/GenBank/DDBJ whole genome shotgun (WGS) entry which is preliminary data.</text>
</comment>
<evidence type="ECO:0000313" key="2">
    <source>
        <dbReference type="EMBL" id="KAF8364933.1"/>
    </source>
</evidence>
<evidence type="ECO:0000259" key="1">
    <source>
        <dbReference type="Pfam" id="PF05678"/>
    </source>
</evidence>
<dbReference type="Proteomes" id="UP000655225">
    <property type="component" value="Unassembled WGS sequence"/>
</dbReference>
<dbReference type="InterPro" id="IPR008889">
    <property type="entry name" value="VQ"/>
</dbReference>
<dbReference type="OrthoDB" id="665788at2759"/>
<name>A0A834ZB11_TETSI</name>